<dbReference type="AlphaFoldDB" id="A0A9P9FZY8"/>
<comment type="caution">
    <text evidence="1">The sequence shown here is derived from an EMBL/GenBank/DDBJ whole genome shotgun (WGS) entry which is preliminary data.</text>
</comment>
<dbReference type="GeneID" id="70220855"/>
<evidence type="ECO:0000313" key="2">
    <source>
        <dbReference type="Proteomes" id="UP000720189"/>
    </source>
</evidence>
<name>A0A9P9FZY8_FUSRE</name>
<organism evidence="1 2">
    <name type="scientific">Fusarium redolens</name>
    <dbReference type="NCBI Taxonomy" id="48865"/>
    <lineage>
        <taxon>Eukaryota</taxon>
        <taxon>Fungi</taxon>
        <taxon>Dikarya</taxon>
        <taxon>Ascomycota</taxon>
        <taxon>Pezizomycotina</taxon>
        <taxon>Sordariomycetes</taxon>
        <taxon>Hypocreomycetidae</taxon>
        <taxon>Hypocreales</taxon>
        <taxon>Nectriaceae</taxon>
        <taxon>Fusarium</taxon>
        <taxon>Fusarium redolens species complex</taxon>
    </lineage>
</organism>
<keyword evidence="2" id="KW-1185">Reference proteome</keyword>
<protein>
    <submittedName>
        <fullName evidence="1">Uncharacterized protein</fullName>
    </submittedName>
</protein>
<dbReference type="RefSeq" id="XP_046042113.1">
    <property type="nucleotide sequence ID" value="XM_046190901.1"/>
</dbReference>
<dbReference type="EMBL" id="JAGMUX010000028">
    <property type="protein sequence ID" value="KAH7220509.1"/>
    <property type="molecule type" value="Genomic_DNA"/>
</dbReference>
<reference evidence="1" key="1">
    <citation type="journal article" date="2021" name="Nat. Commun.">
        <title>Genetic determinants of endophytism in the Arabidopsis root mycobiome.</title>
        <authorList>
            <person name="Mesny F."/>
            <person name="Miyauchi S."/>
            <person name="Thiergart T."/>
            <person name="Pickel B."/>
            <person name="Atanasova L."/>
            <person name="Karlsson M."/>
            <person name="Huettel B."/>
            <person name="Barry K.W."/>
            <person name="Haridas S."/>
            <person name="Chen C."/>
            <person name="Bauer D."/>
            <person name="Andreopoulos W."/>
            <person name="Pangilinan J."/>
            <person name="LaButti K."/>
            <person name="Riley R."/>
            <person name="Lipzen A."/>
            <person name="Clum A."/>
            <person name="Drula E."/>
            <person name="Henrissat B."/>
            <person name="Kohler A."/>
            <person name="Grigoriev I.V."/>
            <person name="Martin F.M."/>
            <person name="Hacquard S."/>
        </authorList>
    </citation>
    <scope>NUCLEOTIDE SEQUENCE</scope>
    <source>
        <strain evidence="1">MPI-CAGE-AT-0023</strain>
    </source>
</reference>
<evidence type="ECO:0000313" key="1">
    <source>
        <dbReference type="EMBL" id="KAH7220509.1"/>
    </source>
</evidence>
<proteinExistence type="predicted"/>
<accession>A0A9P9FZY8</accession>
<sequence>MENNRRPPVPTVADVLQAACRAGPPESVDTSASSNELWSLRATKQRIESSSQHYRQQRAHSEELINYLNLKLGRLYSAEEILSRQQTSHIEQRQAERCTTDAELWEKYYKSLRRYTKGLIGIRRLIEQELLYRQKAEGHLQRMDRYIELSDLEVAELDKQIEAMGSYGDD</sequence>
<dbReference type="Proteomes" id="UP000720189">
    <property type="component" value="Unassembled WGS sequence"/>
</dbReference>
<gene>
    <name evidence="1" type="ORF">BKA55DRAFT_546289</name>
</gene>